<evidence type="ECO:0000313" key="1">
    <source>
        <dbReference type="EMBL" id="MDE1463070.1"/>
    </source>
</evidence>
<proteinExistence type="predicted"/>
<sequence length="153" mass="16952">MKLSPPKAMISIIFLACLIMLLLYLPTMLASNSPVTDYILCSPLENNCISKQSPLGYLKLHITPNNLPYDQPINVVVNSDNPSIQQLTLQFKGRDMEMGLLPVTLSSPQPGTYSGTTGLSYCTLGDKMVWLAELTIVTPQSNYRLIFELNNEV</sequence>
<accession>A0ABT5U9M0</accession>
<reference evidence="1 2" key="1">
    <citation type="submission" date="2022-11" db="EMBL/GenBank/DDBJ databases">
        <title>Spartinivicinus poritis sp. nov., isolated from scleractinian coral Porites lutea.</title>
        <authorList>
            <person name="Zhang G."/>
            <person name="Cai L."/>
            <person name="Wei Q."/>
        </authorList>
    </citation>
    <scope>NUCLEOTIDE SEQUENCE [LARGE SCALE GENOMIC DNA]</scope>
    <source>
        <strain evidence="1 2">A2-2</strain>
    </source>
</reference>
<dbReference type="RefSeq" id="WP_274689416.1">
    <property type="nucleotide sequence ID" value="NZ_JAPMOU010000016.1"/>
</dbReference>
<protein>
    <submittedName>
        <fullName evidence="1">Uncharacterized protein</fullName>
    </submittedName>
</protein>
<dbReference type="Proteomes" id="UP001528823">
    <property type="component" value="Unassembled WGS sequence"/>
</dbReference>
<organism evidence="1 2">
    <name type="scientific">Spartinivicinus poritis</name>
    <dbReference type="NCBI Taxonomy" id="2994640"/>
    <lineage>
        <taxon>Bacteria</taxon>
        <taxon>Pseudomonadati</taxon>
        <taxon>Pseudomonadota</taxon>
        <taxon>Gammaproteobacteria</taxon>
        <taxon>Oceanospirillales</taxon>
        <taxon>Zooshikellaceae</taxon>
        <taxon>Spartinivicinus</taxon>
    </lineage>
</organism>
<keyword evidence="2" id="KW-1185">Reference proteome</keyword>
<name>A0ABT5U9M0_9GAMM</name>
<dbReference type="EMBL" id="JAPMOU010000016">
    <property type="protein sequence ID" value="MDE1463070.1"/>
    <property type="molecule type" value="Genomic_DNA"/>
</dbReference>
<comment type="caution">
    <text evidence="1">The sequence shown here is derived from an EMBL/GenBank/DDBJ whole genome shotgun (WGS) entry which is preliminary data.</text>
</comment>
<gene>
    <name evidence="1" type="ORF">ORQ98_13965</name>
</gene>
<evidence type="ECO:0000313" key="2">
    <source>
        <dbReference type="Proteomes" id="UP001528823"/>
    </source>
</evidence>